<accession>A0A1M4ZBI5</accession>
<dbReference type="InterPro" id="IPR038333">
    <property type="entry name" value="T1MK-like_N_sf"/>
</dbReference>
<sequence>MRFVDRELLPSLAGFGQCTNNPKTIEYKVGEIFSEVNNKIKRGYNLHEVIELADGLVFRSAVDKHELSPPTKPRSRTCAVRAATVAVLFTPPPDPRHDRSNGT</sequence>
<dbReference type="AlphaFoldDB" id="A0A1M4ZBI5"/>
<dbReference type="EMBL" id="FQUO01000005">
    <property type="protein sequence ID" value="SHF15381.1"/>
    <property type="molecule type" value="Genomic_DNA"/>
</dbReference>
<gene>
    <name evidence="3" type="ORF">SAMN05444008_105162</name>
</gene>
<reference evidence="3 4" key="1">
    <citation type="submission" date="2016-11" db="EMBL/GenBank/DDBJ databases">
        <authorList>
            <person name="Jaros S."/>
            <person name="Januszkiewicz K."/>
            <person name="Wedrychowicz H."/>
        </authorList>
    </citation>
    <scope>NUCLEOTIDE SEQUENCE [LARGE SCALE GENOMIC DNA]</scope>
    <source>
        <strain evidence="3 4">DSM 26897</strain>
    </source>
</reference>
<organism evidence="3 4">
    <name type="scientific">Cnuella takakiae</name>
    <dbReference type="NCBI Taxonomy" id="1302690"/>
    <lineage>
        <taxon>Bacteria</taxon>
        <taxon>Pseudomonadati</taxon>
        <taxon>Bacteroidota</taxon>
        <taxon>Chitinophagia</taxon>
        <taxon>Chitinophagales</taxon>
        <taxon>Chitinophagaceae</taxon>
        <taxon>Cnuella</taxon>
    </lineage>
</organism>
<dbReference type="Proteomes" id="UP000184368">
    <property type="component" value="Unassembled WGS sequence"/>
</dbReference>
<protein>
    <submittedName>
        <fullName evidence="3">Uncharacterized protein</fullName>
    </submittedName>
</protein>
<evidence type="ECO:0000313" key="3">
    <source>
        <dbReference type="EMBL" id="SHF15381.1"/>
    </source>
</evidence>
<name>A0A1M4ZBI5_9BACT</name>
<keyword evidence="2" id="KW-0680">Restriction system</keyword>
<evidence type="ECO:0000256" key="2">
    <source>
        <dbReference type="ARBA" id="ARBA00022747"/>
    </source>
</evidence>
<evidence type="ECO:0000256" key="1">
    <source>
        <dbReference type="ARBA" id="ARBA00006594"/>
    </source>
</evidence>
<dbReference type="GO" id="GO:0009307">
    <property type="term" value="P:DNA restriction-modification system"/>
    <property type="evidence" value="ECO:0007669"/>
    <property type="project" value="UniProtKB-KW"/>
</dbReference>
<proteinExistence type="inferred from homology"/>
<comment type="similarity">
    <text evidence="1">Belongs to the N(4)/N(6)-methyltransferase family.</text>
</comment>
<evidence type="ECO:0000313" key="4">
    <source>
        <dbReference type="Proteomes" id="UP000184368"/>
    </source>
</evidence>
<keyword evidence="4" id="KW-1185">Reference proteome</keyword>
<dbReference type="Gene3D" id="1.20.1260.30">
    <property type="match status" value="1"/>
</dbReference>